<evidence type="ECO:0000313" key="2">
    <source>
        <dbReference type="Proteomes" id="UP000789759"/>
    </source>
</evidence>
<organism evidence="1 2">
    <name type="scientific">Cetraspora pellucida</name>
    <dbReference type="NCBI Taxonomy" id="1433469"/>
    <lineage>
        <taxon>Eukaryota</taxon>
        <taxon>Fungi</taxon>
        <taxon>Fungi incertae sedis</taxon>
        <taxon>Mucoromycota</taxon>
        <taxon>Glomeromycotina</taxon>
        <taxon>Glomeromycetes</taxon>
        <taxon>Diversisporales</taxon>
        <taxon>Gigasporaceae</taxon>
        <taxon>Cetraspora</taxon>
    </lineage>
</organism>
<accession>A0A9N9H1M1</accession>
<name>A0A9N9H1M1_9GLOM</name>
<dbReference type="OrthoDB" id="2353207at2759"/>
<proteinExistence type="predicted"/>
<dbReference type="AlphaFoldDB" id="A0A9N9H1M1"/>
<sequence>MDNNFNQKFLSNNLLNLLKSSEGFDIKIIVGEEPNIKEFKVHSLILLSNYIYTEIFSVENNVSLIDIFISANEIELLELCKQLKKHLFEIESAWKFLKDFISLCQHNDANLYNIAFDLVCKNPKVVFKSKEYLNIKEDHLISKWNQTDFMEFEKTTHNCIPHIRFFQMSLHELHLIKAQYKEILPDLSDEIFHNLDPKHNFLQKKILNSEEIIGGYNPLDWHSIELINNRNKILPSNVYNNYRCKVLKSFIFSLFSFSKGAIPWLSHIYTKNKAIVWCNNKGPCFGLQDL</sequence>
<keyword evidence="2" id="KW-1185">Reference proteome</keyword>
<gene>
    <name evidence="1" type="ORF">CPELLU_LOCUS9346</name>
</gene>
<dbReference type="EMBL" id="CAJVQA010007077">
    <property type="protein sequence ID" value="CAG8651233.1"/>
    <property type="molecule type" value="Genomic_DNA"/>
</dbReference>
<reference evidence="1" key="1">
    <citation type="submission" date="2021-06" db="EMBL/GenBank/DDBJ databases">
        <authorList>
            <person name="Kallberg Y."/>
            <person name="Tangrot J."/>
            <person name="Rosling A."/>
        </authorList>
    </citation>
    <scope>NUCLEOTIDE SEQUENCE</scope>
    <source>
        <strain evidence="1">FL966</strain>
    </source>
</reference>
<evidence type="ECO:0000313" key="1">
    <source>
        <dbReference type="EMBL" id="CAG8651233.1"/>
    </source>
</evidence>
<comment type="caution">
    <text evidence="1">The sequence shown here is derived from an EMBL/GenBank/DDBJ whole genome shotgun (WGS) entry which is preliminary data.</text>
</comment>
<protein>
    <submittedName>
        <fullName evidence="1">8097_t:CDS:1</fullName>
    </submittedName>
</protein>
<dbReference type="Proteomes" id="UP000789759">
    <property type="component" value="Unassembled WGS sequence"/>
</dbReference>